<dbReference type="AlphaFoldDB" id="I8AK96"/>
<dbReference type="Proteomes" id="UP000004080">
    <property type="component" value="Unassembled WGS sequence"/>
</dbReference>
<keyword evidence="2" id="KW-1185">Reference proteome</keyword>
<dbReference type="PATRIC" id="fig|1196324.3.peg.1371"/>
<organism evidence="1 2">
    <name type="scientific">Fictibacillus macauensis ZFHKF-1</name>
    <dbReference type="NCBI Taxonomy" id="1196324"/>
    <lineage>
        <taxon>Bacteria</taxon>
        <taxon>Bacillati</taxon>
        <taxon>Bacillota</taxon>
        <taxon>Bacilli</taxon>
        <taxon>Bacillales</taxon>
        <taxon>Fictibacillaceae</taxon>
        <taxon>Fictibacillus</taxon>
    </lineage>
</organism>
<name>I8AK96_9BACL</name>
<comment type="caution">
    <text evidence="1">The sequence shown here is derived from an EMBL/GenBank/DDBJ whole genome shotgun (WGS) entry which is preliminary data.</text>
</comment>
<accession>I8AK96</accession>
<evidence type="ECO:0000313" key="1">
    <source>
        <dbReference type="EMBL" id="EIT86272.1"/>
    </source>
</evidence>
<gene>
    <name evidence="1" type="ORF">A374_06721</name>
</gene>
<proteinExistence type="predicted"/>
<dbReference type="RefSeq" id="WP_007201441.1">
    <property type="nucleotide sequence ID" value="NZ_AKKV01000022.1"/>
</dbReference>
<dbReference type="EMBL" id="AKKV01000022">
    <property type="protein sequence ID" value="EIT86272.1"/>
    <property type="molecule type" value="Genomic_DNA"/>
</dbReference>
<sequence>MVHVLIFHSYDPIHILLHALIEEMALHDVQVTSIANEEDYSKYFIENKPHIIIVDGDTPSGHRLAWFASLSSPDTTSFIALSFYHAVHRLTNVIADEDYLRIPFDNVSFVMFFLSRVKEQRMRIKPESLMEPL</sequence>
<reference evidence="1 2" key="1">
    <citation type="journal article" date="2012" name="J. Bacteriol.">
        <title>Genome of Bacillus macauensis ZFHKF-1, a Long-Chain-Forming Bacterium.</title>
        <authorList>
            <person name="Cai L."/>
            <person name="Zhang T."/>
        </authorList>
    </citation>
    <scope>NUCLEOTIDE SEQUENCE [LARGE SCALE GENOMIC DNA]</scope>
    <source>
        <strain evidence="1 2">ZFHKF-1</strain>
    </source>
</reference>
<evidence type="ECO:0000313" key="2">
    <source>
        <dbReference type="Proteomes" id="UP000004080"/>
    </source>
</evidence>
<protein>
    <submittedName>
        <fullName evidence="1">Uncharacterized protein</fullName>
    </submittedName>
</protein>